<dbReference type="Proteomes" id="UP001246372">
    <property type="component" value="Unassembled WGS sequence"/>
</dbReference>
<reference evidence="2" key="1">
    <citation type="submission" date="2023-09" db="EMBL/GenBank/DDBJ databases">
        <title>Paucibacter sp. APW11 Genome sequencing and assembly.</title>
        <authorList>
            <person name="Kim I."/>
        </authorList>
    </citation>
    <scope>NUCLEOTIDE SEQUENCE</scope>
    <source>
        <strain evidence="2">APW11</strain>
    </source>
</reference>
<accession>A0ABU3P9I2</accession>
<name>A0ABU3P9I2_9BURK</name>
<feature type="chain" id="PRO_5046904832" evidence="1">
    <location>
        <begin position="31"/>
        <end position="265"/>
    </location>
</feature>
<feature type="signal peptide" evidence="1">
    <location>
        <begin position="1"/>
        <end position="30"/>
    </location>
</feature>
<gene>
    <name evidence="2" type="ORF">RQP53_08005</name>
</gene>
<evidence type="ECO:0000313" key="2">
    <source>
        <dbReference type="EMBL" id="MDT8999209.1"/>
    </source>
</evidence>
<keyword evidence="1" id="KW-0732">Signal</keyword>
<evidence type="ECO:0000313" key="3">
    <source>
        <dbReference type="Proteomes" id="UP001246372"/>
    </source>
</evidence>
<comment type="caution">
    <text evidence="2">The sequence shown here is derived from an EMBL/GenBank/DDBJ whole genome shotgun (WGS) entry which is preliminary data.</text>
</comment>
<dbReference type="NCBIfam" id="TIGR02595">
    <property type="entry name" value="PEP_CTERM"/>
    <property type="match status" value="1"/>
</dbReference>
<organism evidence="2 3">
    <name type="scientific">Roseateles aquae</name>
    <dbReference type="NCBI Taxonomy" id="3077235"/>
    <lineage>
        <taxon>Bacteria</taxon>
        <taxon>Pseudomonadati</taxon>
        <taxon>Pseudomonadota</taxon>
        <taxon>Betaproteobacteria</taxon>
        <taxon>Burkholderiales</taxon>
        <taxon>Sphaerotilaceae</taxon>
        <taxon>Roseateles</taxon>
    </lineage>
</organism>
<sequence>MTSASRLSSNIALFSLAALVSLSASTRAVADTSFVDSRAALGANDSFDWVQLGSSGTSISPIFFAGQSAAGLWLQGSTLAPISPATPQLLRLDEGLGWTGNFSLGDHLLWNSTGYTLTLSFRDLISGNWTPVSGVGFQVQRGTGPTSFQIELQAFDSQGQLLARSDHYTDSFGNPYPYDTVGGWSSQQDGSAAFVGLQSSQADIARIEVWVLPQGGLPTDFAINQLALINPAAPVPEPSPAALLATGLMVLALRWRRGSQTSRRR</sequence>
<dbReference type="EMBL" id="JAVXZY010000002">
    <property type="protein sequence ID" value="MDT8999209.1"/>
    <property type="molecule type" value="Genomic_DNA"/>
</dbReference>
<proteinExistence type="predicted"/>
<dbReference type="InterPro" id="IPR013424">
    <property type="entry name" value="Ice-binding_C"/>
</dbReference>
<dbReference type="RefSeq" id="WP_315649699.1">
    <property type="nucleotide sequence ID" value="NZ_JAVXZY010000002.1"/>
</dbReference>
<evidence type="ECO:0000256" key="1">
    <source>
        <dbReference type="SAM" id="SignalP"/>
    </source>
</evidence>
<keyword evidence="3" id="KW-1185">Reference proteome</keyword>
<protein>
    <submittedName>
        <fullName evidence="2">PEP-CTERM sorting domain-containing protein</fullName>
    </submittedName>
</protein>